<dbReference type="Pfam" id="PF25681">
    <property type="entry name" value="Phage_TTP_17"/>
    <property type="match status" value="1"/>
</dbReference>
<evidence type="ECO:0000313" key="1">
    <source>
        <dbReference type="EMBL" id="QGJ97305.1"/>
    </source>
</evidence>
<dbReference type="InterPro" id="IPR058154">
    <property type="entry name" value="Bxb1_TTP-like"/>
</dbReference>
<dbReference type="EMBL" id="MN586063">
    <property type="protein sequence ID" value="QGJ97305.1"/>
    <property type="molecule type" value="Genomic_DNA"/>
</dbReference>
<organism evidence="1 2">
    <name type="scientific">Mycobacterium phage Isca</name>
    <dbReference type="NCBI Taxonomy" id="2656583"/>
    <lineage>
        <taxon>Viruses</taxon>
        <taxon>Duplodnaviria</taxon>
        <taxon>Heunggongvirae</taxon>
        <taxon>Uroviricota</taxon>
        <taxon>Caudoviricetes</taxon>
        <taxon>Veracruzvirus</taxon>
        <taxon>Veracruzvirus rockstar</taxon>
    </lineage>
</organism>
<gene>
    <name evidence="1" type="primary">22</name>
    <name evidence="1" type="ORF">PBI_ISCA_22</name>
</gene>
<proteinExistence type="predicted"/>
<dbReference type="Proteomes" id="UP000422615">
    <property type="component" value="Segment"/>
</dbReference>
<accession>A0A649VZA7</accession>
<sequence length="207" mass="21910">MALNDSAVLTAAVGYVYTAPVGTAAPTASALDTINLADTSTWGAGLTVWDSVGHTSRGDMPEFGFDGGDTEVRGTWQKKKLKEVTTEDPVDYLLIYLHQFDEDALALYYGPNASSTPGEFAVSGSADPTEKAFFVVIEDGDVRIGFHAAKASVRRDDAIQLPVDEFASLPVRATFLNHNSEPLFKWINEDLFPNAGSGGGSGGGGDD</sequence>
<evidence type="ECO:0000313" key="2">
    <source>
        <dbReference type="Proteomes" id="UP000422615"/>
    </source>
</evidence>
<protein>
    <submittedName>
        <fullName evidence="1">Major tail protein</fullName>
    </submittedName>
</protein>
<name>A0A649VZA7_9CAUD</name>
<reference evidence="1 2" key="1">
    <citation type="submission" date="2019-10" db="EMBL/GenBank/DDBJ databases">
        <authorList>
            <person name="Garlena R.A."/>
            <person name="Russell D.A."/>
            <person name="Pope W.H."/>
            <person name="Jacobs-Sera D."/>
            <person name="Hatfull G.F."/>
        </authorList>
    </citation>
    <scope>NUCLEOTIDE SEQUENCE [LARGE SCALE GENOMIC DNA]</scope>
</reference>